<dbReference type="SUPFAM" id="SSF54631">
    <property type="entry name" value="CBS-domain pair"/>
    <property type="match status" value="2"/>
</dbReference>
<dbReference type="InterPro" id="IPR000644">
    <property type="entry name" value="CBS_dom"/>
</dbReference>
<feature type="domain" description="CBS" evidence="5">
    <location>
        <begin position="279"/>
        <end position="337"/>
    </location>
</feature>
<feature type="domain" description="CBS" evidence="5">
    <location>
        <begin position="213"/>
        <end position="275"/>
    </location>
</feature>
<dbReference type="InterPro" id="IPR050511">
    <property type="entry name" value="AMPK_gamma/SDS23_families"/>
</dbReference>
<dbReference type="GO" id="GO:0019887">
    <property type="term" value="F:protein kinase regulator activity"/>
    <property type="evidence" value="ECO:0007669"/>
    <property type="project" value="TreeGrafter"/>
</dbReference>
<feature type="domain" description="CBS" evidence="5">
    <location>
        <begin position="52"/>
        <end position="111"/>
    </location>
</feature>
<evidence type="ECO:0000256" key="4">
    <source>
        <dbReference type="PROSITE-ProRule" id="PRU00703"/>
    </source>
</evidence>
<dbReference type="Gene3D" id="3.10.580.10">
    <property type="entry name" value="CBS-domain"/>
    <property type="match status" value="2"/>
</dbReference>
<dbReference type="GO" id="GO:0005634">
    <property type="term" value="C:nucleus"/>
    <property type="evidence" value="ECO:0007669"/>
    <property type="project" value="TreeGrafter"/>
</dbReference>
<dbReference type="GO" id="GO:0031588">
    <property type="term" value="C:nucleotide-activated protein kinase complex"/>
    <property type="evidence" value="ECO:0007669"/>
    <property type="project" value="TreeGrafter"/>
</dbReference>
<dbReference type="PROSITE" id="PS51371">
    <property type="entry name" value="CBS"/>
    <property type="match status" value="4"/>
</dbReference>
<dbReference type="OrthoDB" id="286637at2759"/>
<comment type="similarity">
    <text evidence="1">Belongs to the 5'-AMP-activated protein kinase gamma subunit family.</text>
</comment>
<sequence>MADSISFDESKTTDSLEEETDIYAEQGDSRPTPRSRVCAFLKQHSSYDVLPVSYRIIVLDTSLLVKKALTALMQNGIVSAPLWDSIRQKFAGMLTVSDFLNLIQYYYERSSYSAALEEIEQCQIQQFREIERKIGLPPPQMLSIHPLKSLYEACKLLVEARAHRLPLVDVDSDTGQEMIVSVLTQYRILKFIAVNCTEIKLLRKPLSEIKIGVYENLATARLSTTVIDVISMFVEKRISSVPILDEHGVVINVYETVDVMTLIRSGAYYGLNLPVGEAMLKRTEDFPGVHTCTLNDNLHSIFDLIRAKPVYRLVVVDSEKKLKGIVSLSDIMRYLVT</sequence>
<dbReference type="GO" id="GO:0005737">
    <property type="term" value="C:cytoplasm"/>
    <property type="evidence" value="ECO:0007669"/>
    <property type="project" value="TreeGrafter"/>
</dbReference>
<evidence type="ECO:0000313" key="7">
    <source>
        <dbReference type="Proteomes" id="UP000789739"/>
    </source>
</evidence>
<dbReference type="GO" id="GO:0019901">
    <property type="term" value="F:protein kinase binding"/>
    <property type="evidence" value="ECO:0007669"/>
    <property type="project" value="TreeGrafter"/>
</dbReference>
<evidence type="ECO:0000256" key="2">
    <source>
        <dbReference type="ARBA" id="ARBA00022737"/>
    </source>
</evidence>
<evidence type="ECO:0000313" key="6">
    <source>
        <dbReference type="EMBL" id="CAG8587784.1"/>
    </source>
</evidence>
<organism evidence="6 7">
    <name type="scientific">Paraglomus brasilianum</name>
    <dbReference type="NCBI Taxonomy" id="144538"/>
    <lineage>
        <taxon>Eukaryota</taxon>
        <taxon>Fungi</taxon>
        <taxon>Fungi incertae sedis</taxon>
        <taxon>Mucoromycota</taxon>
        <taxon>Glomeromycotina</taxon>
        <taxon>Glomeromycetes</taxon>
        <taxon>Paraglomerales</taxon>
        <taxon>Paraglomeraceae</taxon>
        <taxon>Paraglomus</taxon>
    </lineage>
</organism>
<dbReference type="CDD" id="cd04641">
    <property type="entry name" value="CBS_euAMPK_gamma-like_repeat2"/>
    <property type="match status" value="1"/>
</dbReference>
<evidence type="ECO:0000259" key="5">
    <source>
        <dbReference type="PROSITE" id="PS51371"/>
    </source>
</evidence>
<name>A0A9N9C654_9GLOM</name>
<evidence type="ECO:0000256" key="3">
    <source>
        <dbReference type="ARBA" id="ARBA00023122"/>
    </source>
</evidence>
<dbReference type="GO" id="GO:0016208">
    <property type="term" value="F:AMP binding"/>
    <property type="evidence" value="ECO:0007669"/>
    <property type="project" value="TreeGrafter"/>
</dbReference>
<dbReference type="Proteomes" id="UP000789739">
    <property type="component" value="Unassembled WGS sequence"/>
</dbReference>
<dbReference type="EMBL" id="CAJVPI010000997">
    <property type="protein sequence ID" value="CAG8587784.1"/>
    <property type="molecule type" value="Genomic_DNA"/>
</dbReference>
<dbReference type="CDD" id="cd04618">
    <property type="entry name" value="CBS_euAMPK_gamma-like_repeat1"/>
    <property type="match status" value="1"/>
</dbReference>
<dbReference type="Pfam" id="PF00571">
    <property type="entry name" value="CBS"/>
    <property type="match status" value="3"/>
</dbReference>
<protein>
    <submittedName>
        <fullName evidence="6">7403_t:CDS:1</fullName>
    </submittedName>
</protein>
<dbReference type="AlphaFoldDB" id="A0A9N9C654"/>
<gene>
    <name evidence="6" type="ORF">PBRASI_LOCUS6960</name>
</gene>
<evidence type="ECO:0000256" key="1">
    <source>
        <dbReference type="ARBA" id="ARBA00006750"/>
    </source>
</evidence>
<accession>A0A9N9C654</accession>
<dbReference type="SMART" id="SM00116">
    <property type="entry name" value="CBS"/>
    <property type="match status" value="4"/>
</dbReference>
<keyword evidence="7" id="KW-1185">Reference proteome</keyword>
<reference evidence="6" key="1">
    <citation type="submission" date="2021-06" db="EMBL/GenBank/DDBJ databases">
        <authorList>
            <person name="Kallberg Y."/>
            <person name="Tangrot J."/>
            <person name="Rosling A."/>
        </authorList>
    </citation>
    <scope>NUCLEOTIDE SEQUENCE</scope>
    <source>
        <strain evidence="6">BR232B</strain>
    </source>
</reference>
<proteinExistence type="inferred from homology"/>
<dbReference type="InterPro" id="IPR046342">
    <property type="entry name" value="CBS_dom_sf"/>
</dbReference>
<keyword evidence="3 4" id="KW-0129">CBS domain</keyword>
<dbReference type="PANTHER" id="PTHR13780:SF35">
    <property type="entry name" value="LD22662P"/>
    <property type="match status" value="1"/>
</dbReference>
<comment type="caution">
    <text evidence="6">The sequence shown here is derived from an EMBL/GenBank/DDBJ whole genome shotgun (WGS) entry which is preliminary data.</text>
</comment>
<keyword evidence="2" id="KW-0677">Repeat</keyword>
<dbReference type="PANTHER" id="PTHR13780">
    <property type="entry name" value="AMP-ACTIVATED PROTEIN KINASE, GAMMA REGULATORY SUBUNIT"/>
    <property type="match status" value="1"/>
</dbReference>
<feature type="domain" description="CBS" evidence="5">
    <location>
        <begin position="137"/>
        <end position="201"/>
    </location>
</feature>